<evidence type="ECO:0000313" key="7">
    <source>
        <dbReference type="EMBL" id="TVX89589.1"/>
    </source>
</evidence>
<evidence type="ECO:0000256" key="2">
    <source>
        <dbReference type="ARBA" id="ARBA00022630"/>
    </source>
</evidence>
<reference evidence="7 8" key="1">
    <citation type="submission" date="2019-07" db="EMBL/GenBank/DDBJ databases">
        <authorList>
            <person name="Kim J."/>
        </authorList>
    </citation>
    <scope>NUCLEOTIDE SEQUENCE [LARGE SCALE GENOMIC DNA]</scope>
    <source>
        <strain evidence="7 8">N4</strain>
    </source>
</reference>
<dbReference type="InterPro" id="IPR027477">
    <property type="entry name" value="Succ_DH/fumarate_Rdtase_cat_sf"/>
</dbReference>
<protein>
    <submittedName>
        <fullName evidence="7">Flavocytochrome c</fullName>
    </submittedName>
</protein>
<dbReference type="Proteomes" id="UP000318102">
    <property type="component" value="Unassembled WGS sequence"/>
</dbReference>
<keyword evidence="2 5" id="KW-0285">Flavoprotein</keyword>
<organism evidence="7 8">
    <name type="scientific">Paenibacillus agilis</name>
    <dbReference type="NCBI Taxonomy" id="3020863"/>
    <lineage>
        <taxon>Bacteria</taxon>
        <taxon>Bacillati</taxon>
        <taxon>Bacillota</taxon>
        <taxon>Bacilli</taxon>
        <taxon>Bacillales</taxon>
        <taxon>Paenibacillaceae</taxon>
        <taxon>Paenibacillus</taxon>
    </lineage>
</organism>
<dbReference type="EMBL" id="VNJK01000002">
    <property type="protein sequence ID" value="TVX89589.1"/>
    <property type="molecule type" value="Genomic_DNA"/>
</dbReference>
<dbReference type="GO" id="GO:0010181">
    <property type="term" value="F:FMN binding"/>
    <property type="evidence" value="ECO:0007669"/>
    <property type="project" value="InterPro"/>
</dbReference>
<evidence type="ECO:0000256" key="5">
    <source>
        <dbReference type="RuleBase" id="RU366062"/>
    </source>
</evidence>
<keyword evidence="5" id="KW-0732">Signal</keyword>
<comment type="caution">
    <text evidence="7">The sequence shown here is derived from an EMBL/GenBank/DDBJ whole genome shotgun (WGS) entry which is preliminary data.</text>
</comment>
<feature type="domain" description="FAD-dependent oxidoreductase 2 FAD-binding" evidence="6">
    <location>
        <begin position="29"/>
        <end position="451"/>
    </location>
</feature>
<dbReference type="SUPFAM" id="SSF51905">
    <property type="entry name" value="FAD/NAD(P)-binding domain"/>
    <property type="match status" value="1"/>
</dbReference>
<evidence type="ECO:0000256" key="4">
    <source>
        <dbReference type="ARBA" id="ARBA00023002"/>
    </source>
</evidence>
<keyword evidence="3 5" id="KW-0274">FAD</keyword>
<dbReference type="PANTHER" id="PTHR43400">
    <property type="entry name" value="FUMARATE REDUCTASE"/>
    <property type="match status" value="1"/>
</dbReference>
<dbReference type="Gene3D" id="3.90.700.10">
    <property type="entry name" value="Succinate dehydrogenase/fumarate reductase flavoprotein, catalytic domain"/>
    <property type="match status" value="1"/>
</dbReference>
<name>A0A559IPL9_9BACL</name>
<evidence type="ECO:0000313" key="8">
    <source>
        <dbReference type="Proteomes" id="UP000318102"/>
    </source>
</evidence>
<feature type="chain" id="PRO_5039754938" evidence="5">
    <location>
        <begin position="20"/>
        <end position="473"/>
    </location>
</feature>
<feature type="signal peptide" evidence="5">
    <location>
        <begin position="1"/>
        <end position="19"/>
    </location>
</feature>
<dbReference type="RefSeq" id="WP_144992218.1">
    <property type="nucleotide sequence ID" value="NZ_VNJK01000002.1"/>
</dbReference>
<dbReference type="Gene3D" id="3.50.50.60">
    <property type="entry name" value="FAD/NAD(P)-binding domain"/>
    <property type="match status" value="1"/>
</dbReference>
<dbReference type="PANTHER" id="PTHR43400:SF7">
    <property type="entry name" value="FAD-DEPENDENT OXIDOREDUCTASE 2 FAD BINDING DOMAIN-CONTAINING PROTEIN"/>
    <property type="match status" value="1"/>
</dbReference>
<dbReference type="InterPro" id="IPR050315">
    <property type="entry name" value="FAD-oxidoreductase_2"/>
</dbReference>
<dbReference type="GO" id="GO:0033765">
    <property type="term" value="F:steroid dehydrogenase activity, acting on the CH-CH group of donors"/>
    <property type="evidence" value="ECO:0007669"/>
    <property type="project" value="UniProtKB-ARBA"/>
</dbReference>
<evidence type="ECO:0000256" key="3">
    <source>
        <dbReference type="ARBA" id="ARBA00022827"/>
    </source>
</evidence>
<sequence length="473" mass="49974">MKKWIPTVLAAAMALSLLSGCGAKKELADVVVVGAGGAGLAAAVRAQEEGANVIVLEKMPIVGGNTARATGGLNAAGTKQQIDKGFKDSVKLFYEDTMKGGYKKNNPELVKLLTEQAKDSVEWLENYGADMSDVGRMAGASVNRTHRPAGGAAVGSHIAMVLEKTAKEKNIDVRTRHQMTDILIDKDGAVTGITAKDKEGKEYTIQTKAVVLATGGFSANQEMVISYKPELKGFATTNHPGATGDAITIAEKHGAALIDMAEIQTHPTVVPEKGVMVTEAVRGNGAILVNKSGERFVNELLTRDVVSKAILGQQDGRAYLLFDKGLRDSLKATEEYFKMQLVTEAESVEALAEKLGIEKAVLANTVGNYNKGVKAGKDGQFQRPDLPRELKDGPFYAIEVTPAVHHTMGGLKINTDAEVLNKDGQAIKGLYAAGEVTGGVHGGNRLGGNALADIITFGKIAGLNAFNHVKAEQ</sequence>
<dbReference type="InterPro" id="IPR003953">
    <property type="entry name" value="FAD-dep_OxRdtase_2_FAD-bd"/>
</dbReference>
<comment type="cofactor">
    <cofactor evidence="1">
        <name>FAD</name>
        <dbReference type="ChEBI" id="CHEBI:57692"/>
    </cofactor>
</comment>
<dbReference type="PRINTS" id="PR00368">
    <property type="entry name" value="FADPNR"/>
</dbReference>
<dbReference type="NCBIfam" id="TIGR01813">
    <property type="entry name" value="flavo_cyto_c"/>
    <property type="match status" value="1"/>
</dbReference>
<dbReference type="AlphaFoldDB" id="A0A559IPL9"/>
<gene>
    <name evidence="7" type="ORF">FPZ44_17590</name>
</gene>
<proteinExistence type="inferred from homology"/>
<accession>A0A559IPL9</accession>
<comment type="similarity">
    <text evidence="5">Belongs to the FAD-dependent oxidoreductase 2 family. FRD/SDH subfamily.</text>
</comment>
<keyword evidence="8" id="KW-1185">Reference proteome</keyword>
<dbReference type="FunFam" id="3.90.700.10:FF:000007">
    <property type="entry name" value="NADH-dependent fumarate reductase"/>
    <property type="match status" value="1"/>
</dbReference>
<dbReference type="PROSITE" id="PS51257">
    <property type="entry name" value="PROKAR_LIPOPROTEIN"/>
    <property type="match status" value="1"/>
</dbReference>
<dbReference type="SUPFAM" id="SSF56425">
    <property type="entry name" value="Succinate dehydrogenase/fumarate reductase flavoprotein, catalytic domain"/>
    <property type="match status" value="1"/>
</dbReference>
<dbReference type="Pfam" id="PF00890">
    <property type="entry name" value="FAD_binding_2"/>
    <property type="match status" value="1"/>
</dbReference>
<keyword evidence="4 5" id="KW-0560">Oxidoreductase</keyword>
<evidence type="ECO:0000256" key="1">
    <source>
        <dbReference type="ARBA" id="ARBA00001974"/>
    </source>
</evidence>
<dbReference type="InterPro" id="IPR010960">
    <property type="entry name" value="Flavocytochrome_c"/>
</dbReference>
<dbReference type="InterPro" id="IPR036188">
    <property type="entry name" value="FAD/NAD-bd_sf"/>
</dbReference>
<evidence type="ECO:0000259" key="6">
    <source>
        <dbReference type="Pfam" id="PF00890"/>
    </source>
</evidence>
<dbReference type="OrthoDB" id="9806724at2"/>